<dbReference type="EMBL" id="CP021455">
    <property type="protein sequence ID" value="ARU05335.1"/>
    <property type="molecule type" value="Genomic_DNA"/>
</dbReference>
<accession>A0A1Y0ENX1</accession>
<keyword evidence="2" id="KW-1185">Reference proteome</keyword>
<sequence>MFDASQRLADAVAQGLGVAWLPTRLFQRDVQAGLLVPVVDLEVDVGRYGLTRLRSRRPMPGPS</sequence>
<organism evidence="1 2">
    <name type="scientific">Comamonas serinivorans</name>
    <dbReference type="NCBI Taxonomy" id="1082851"/>
    <lineage>
        <taxon>Bacteria</taxon>
        <taxon>Pseudomonadati</taxon>
        <taxon>Pseudomonadota</taxon>
        <taxon>Betaproteobacteria</taxon>
        <taxon>Burkholderiales</taxon>
        <taxon>Comamonadaceae</taxon>
        <taxon>Comamonas</taxon>
    </lineage>
</organism>
<dbReference type="Proteomes" id="UP000196138">
    <property type="component" value="Chromosome"/>
</dbReference>
<reference evidence="1 2" key="1">
    <citation type="submission" date="2017-05" db="EMBL/GenBank/DDBJ databases">
        <authorList>
            <person name="Song R."/>
            <person name="Chenine A.L."/>
            <person name="Ruprecht R.M."/>
        </authorList>
    </citation>
    <scope>NUCLEOTIDE SEQUENCE [LARGE SCALE GENOMIC DNA]</scope>
    <source>
        <strain evidence="1 2">DSM 26136</strain>
    </source>
</reference>
<name>A0A1Y0ENX1_9BURK</name>
<proteinExistence type="predicted"/>
<evidence type="ECO:0000313" key="2">
    <source>
        <dbReference type="Proteomes" id="UP000196138"/>
    </source>
</evidence>
<gene>
    <name evidence="1" type="ORF">CCO03_12145</name>
</gene>
<dbReference type="Gene3D" id="3.40.190.10">
    <property type="entry name" value="Periplasmic binding protein-like II"/>
    <property type="match status" value="2"/>
</dbReference>
<protein>
    <submittedName>
        <fullName evidence="1">Uncharacterized protein</fullName>
    </submittedName>
</protein>
<dbReference type="SUPFAM" id="SSF53850">
    <property type="entry name" value="Periplasmic binding protein-like II"/>
    <property type="match status" value="1"/>
</dbReference>
<dbReference type="AlphaFoldDB" id="A0A1Y0ENX1"/>
<evidence type="ECO:0000313" key="1">
    <source>
        <dbReference type="EMBL" id="ARU05335.1"/>
    </source>
</evidence>
<dbReference type="RefSeq" id="WP_087281395.1">
    <property type="nucleotide sequence ID" value="NZ_CP021455.1"/>
</dbReference>
<dbReference type="KEGG" id="cser:CCO03_12145"/>